<evidence type="ECO:0000256" key="1">
    <source>
        <dbReference type="SAM" id="MobiDB-lite"/>
    </source>
</evidence>
<gene>
    <name evidence="3" type="ORF">D9615_005875</name>
</gene>
<accession>A0A8H5H999</accession>
<feature type="region of interest" description="Disordered" evidence="1">
    <location>
        <begin position="296"/>
        <end position="315"/>
    </location>
</feature>
<dbReference type="Proteomes" id="UP000565441">
    <property type="component" value="Unassembled WGS sequence"/>
</dbReference>
<proteinExistence type="predicted"/>
<dbReference type="InterPro" id="IPR011011">
    <property type="entry name" value="Znf_FYVE_PHD"/>
</dbReference>
<feature type="domain" description="Chromo" evidence="2">
    <location>
        <begin position="1021"/>
        <end position="1075"/>
    </location>
</feature>
<organism evidence="3 4">
    <name type="scientific">Tricholomella constricta</name>
    <dbReference type="NCBI Taxonomy" id="117010"/>
    <lineage>
        <taxon>Eukaryota</taxon>
        <taxon>Fungi</taxon>
        <taxon>Dikarya</taxon>
        <taxon>Basidiomycota</taxon>
        <taxon>Agaricomycotina</taxon>
        <taxon>Agaricomycetes</taxon>
        <taxon>Agaricomycetidae</taxon>
        <taxon>Agaricales</taxon>
        <taxon>Tricholomatineae</taxon>
        <taxon>Lyophyllaceae</taxon>
        <taxon>Tricholomella</taxon>
    </lineage>
</organism>
<evidence type="ECO:0000313" key="4">
    <source>
        <dbReference type="Proteomes" id="UP000565441"/>
    </source>
</evidence>
<feature type="region of interest" description="Disordered" evidence="1">
    <location>
        <begin position="476"/>
        <end position="565"/>
    </location>
</feature>
<feature type="region of interest" description="Disordered" evidence="1">
    <location>
        <begin position="837"/>
        <end position="943"/>
    </location>
</feature>
<feature type="compositionally biased region" description="Low complexity" evidence="1">
    <location>
        <begin position="769"/>
        <end position="780"/>
    </location>
</feature>
<dbReference type="EMBL" id="JAACJP010000017">
    <property type="protein sequence ID" value="KAF5379113.1"/>
    <property type="molecule type" value="Genomic_DNA"/>
</dbReference>
<feature type="region of interest" description="Disordered" evidence="1">
    <location>
        <begin position="769"/>
        <end position="822"/>
    </location>
</feature>
<feature type="region of interest" description="Disordered" evidence="1">
    <location>
        <begin position="432"/>
        <end position="451"/>
    </location>
</feature>
<keyword evidence="4" id="KW-1185">Reference proteome</keyword>
<dbReference type="AlphaFoldDB" id="A0A8H5H999"/>
<name>A0A8H5H999_9AGAR</name>
<dbReference type="OrthoDB" id="436852at2759"/>
<comment type="caution">
    <text evidence="3">The sequence shown here is derived from an EMBL/GenBank/DDBJ whole genome shotgun (WGS) entry which is preliminary data.</text>
</comment>
<evidence type="ECO:0000313" key="3">
    <source>
        <dbReference type="EMBL" id="KAF5379113.1"/>
    </source>
</evidence>
<feature type="compositionally biased region" description="Basic and acidic residues" evidence="1">
    <location>
        <begin position="899"/>
        <end position="916"/>
    </location>
</feature>
<dbReference type="SUPFAM" id="SSF54160">
    <property type="entry name" value="Chromo domain-like"/>
    <property type="match status" value="1"/>
</dbReference>
<feature type="compositionally biased region" description="Basic residues" evidence="1">
    <location>
        <begin position="797"/>
        <end position="807"/>
    </location>
</feature>
<reference evidence="3 4" key="1">
    <citation type="journal article" date="2020" name="ISME J.">
        <title>Uncovering the hidden diversity of litter-decomposition mechanisms in mushroom-forming fungi.</title>
        <authorList>
            <person name="Floudas D."/>
            <person name="Bentzer J."/>
            <person name="Ahren D."/>
            <person name="Johansson T."/>
            <person name="Persson P."/>
            <person name="Tunlid A."/>
        </authorList>
    </citation>
    <scope>NUCLEOTIDE SEQUENCE [LARGE SCALE GENOMIC DNA]</scope>
    <source>
        <strain evidence="3 4">CBS 661.87</strain>
    </source>
</reference>
<sequence length="1107" mass="120605">MSGSRRRMNLNLTVDPPSTPRPQVSQPQSATVQYHYQPSSDNLVPHHRPATIPYAQQTSSWLSTHAQPTPYLLQQAPYYATLPTSNAATPMPMPNPAANDYLVDRFITAITPLLSTHQQSTSARIDQIEVVLEELSSHVKQVNVDAQAQTKQLAEAMQKAFLTQQAGGKALNSRMEKLEKAIKSSFDRDDPKSLLNRLETISFGVEELLERAKDAQADQFLPTATAVVPSKQYADASQNPIQHTPSPQPTLVDRATSTVLQVYTDTAIGSDAPMPATPHQQTPSLRRDFATSPVRHAYSSKGMDGRTPDPPETPRRFMSAGVATSPTTELPRLSMVSSHRHSSDALTLVGDTTCPENRSTVDLNELGVSPRLKRKRTKVAHMSGDEGDIEMEHVEGAQGNTVLDNENSDIQKDLKMSSHFTSSPAISRSLSAADWSDGAPHNAASDEGSNNDSALLAFRPATSPSVAKRYSILKGERNPFDDGTVASLRHDALGGTHAGPKPLSPQLPIQPFCPRPSISPLPSPVSSPSPPPASVGRRPKFSKTSDVGASPVRRTPFVVSSPSREAARSSLVREESASSPAQEVYLGKLAYDASVSSPGHTPQEISSADLQSTPYVPTDDLIPDSELSVARMITETFESLEQLHAEVPEVGHPPLFLPDPESHSPSPQPAYDVGSPPRTPKQRSKAPQRRIISSSPSPIATPKTFSPVIISSINRNTQNTKDLRTIAIKKPLLAKLKPPATFASIPIPAAYPNSPPLKEVYVSSSPIYISSRSPSPLSELSESEPGSDSDPDVRIIPPKKKKPRKGKAKVEPVATPHMSTMKAPRVDLKNKLLKFKTQDGQSAAVTRVKKRKVKESKLEAMEPPLKRARQKLEDEEEEWRGNGKRPRKVAAEVAARSGKGKEKEKEKKGSGSKEKSGTPASSTSKGVTGRLRQRAPPTGCKWPTKNMTADKKFDQQFVECFLWYHYGCVGIIDLKDVRIKGGELFTCPPCSAGGANPMVASKNIVCARPDCGQEEKRSDEYFMTGIVGRSTKIQGGKGKRYIWLVKWDGYSIKDCTWEEEDGMSDPQSFIQDFNEAASLEGFDPEADQHSTILLQEAFKGGWKDPNA</sequence>
<dbReference type="GO" id="GO:0006338">
    <property type="term" value="P:chromatin remodeling"/>
    <property type="evidence" value="ECO:0007669"/>
    <property type="project" value="UniProtKB-ARBA"/>
</dbReference>
<dbReference type="Pfam" id="PF00385">
    <property type="entry name" value="Chromo"/>
    <property type="match status" value="1"/>
</dbReference>
<dbReference type="InterPro" id="IPR023780">
    <property type="entry name" value="Chromo_domain"/>
</dbReference>
<feature type="compositionally biased region" description="Basic and acidic residues" evidence="1">
    <location>
        <begin position="303"/>
        <end position="315"/>
    </location>
</feature>
<feature type="region of interest" description="Disordered" evidence="1">
    <location>
        <begin position="595"/>
        <end position="615"/>
    </location>
</feature>
<protein>
    <recommendedName>
        <fullName evidence="2">Chromo domain-containing protein</fullName>
    </recommendedName>
</protein>
<dbReference type="SUPFAM" id="SSF57903">
    <property type="entry name" value="FYVE/PHD zinc finger"/>
    <property type="match status" value="1"/>
</dbReference>
<feature type="region of interest" description="Disordered" evidence="1">
    <location>
        <begin position="269"/>
        <end position="289"/>
    </location>
</feature>
<dbReference type="CDD" id="cd15517">
    <property type="entry name" value="PHD_TCF19_like"/>
    <property type="match status" value="1"/>
</dbReference>
<dbReference type="PROSITE" id="PS50013">
    <property type="entry name" value="CHROMO_2"/>
    <property type="match status" value="1"/>
</dbReference>
<dbReference type="InterPro" id="IPR000953">
    <property type="entry name" value="Chromo/chromo_shadow_dom"/>
</dbReference>
<dbReference type="Gene3D" id="2.40.50.40">
    <property type="match status" value="1"/>
</dbReference>
<feature type="region of interest" description="Disordered" evidence="1">
    <location>
        <begin position="1"/>
        <end position="29"/>
    </location>
</feature>
<evidence type="ECO:0000259" key="2">
    <source>
        <dbReference type="PROSITE" id="PS50013"/>
    </source>
</evidence>
<feature type="compositionally biased region" description="Acidic residues" evidence="1">
    <location>
        <begin position="781"/>
        <end position="790"/>
    </location>
</feature>
<feature type="region of interest" description="Disordered" evidence="1">
    <location>
        <begin position="650"/>
        <end position="705"/>
    </location>
</feature>
<dbReference type="InterPro" id="IPR016197">
    <property type="entry name" value="Chromo-like_dom_sf"/>
</dbReference>
<feature type="compositionally biased region" description="Pro residues" evidence="1">
    <location>
        <begin position="511"/>
        <end position="533"/>
    </location>
</feature>